<dbReference type="Pfam" id="PF04519">
    <property type="entry name" value="Bactofilin"/>
    <property type="match status" value="1"/>
</dbReference>
<feature type="region of interest" description="Disordered" evidence="2">
    <location>
        <begin position="143"/>
        <end position="184"/>
    </location>
</feature>
<evidence type="ECO:0000313" key="3">
    <source>
        <dbReference type="EMBL" id="MBY6277397.1"/>
    </source>
</evidence>
<accession>A0A953I2W8</accession>
<evidence type="ECO:0008006" key="5">
    <source>
        <dbReference type="Google" id="ProtNLM"/>
    </source>
</evidence>
<dbReference type="PANTHER" id="PTHR35024">
    <property type="entry name" value="HYPOTHETICAL CYTOSOLIC PROTEIN"/>
    <property type="match status" value="1"/>
</dbReference>
<protein>
    <recommendedName>
        <fullName evidence="5">Polymer-forming cytoskeletal protein</fullName>
    </recommendedName>
</protein>
<dbReference type="InterPro" id="IPR007607">
    <property type="entry name" value="BacA/B"/>
</dbReference>
<dbReference type="RefSeq" id="WP_273380603.1">
    <property type="nucleotide sequence ID" value="NZ_PIUK01000173.1"/>
</dbReference>
<dbReference type="PANTHER" id="PTHR35024:SF4">
    <property type="entry name" value="POLYMER-FORMING CYTOSKELETAL PROTEIN"/>
    <property type="match status" value="1"/>
</dbReference>
<evidence type="ECO:0000256" key="2">
    <source>
        <dbReference type="SAM" id="MobiDB-lite"/>
    </source>
</evidence>
<dbReference type="Proteomes" id="UP000732377">
    <property type="component" value="Unassembled WGS sequence"/>
</dbReference>
<name>A0A953I2W8_SYMTR</name>
<sequence length="199" mass="20496">MFFGWRWKQDALPYSVIDRGTEVQGPIRSRGVLEVRGHVRGAVIHEGRMVVAPGGVCSGPVRSDDLYLQGEIHGDVTVTGTLRIGNGGQLYGDADCRRLIIDPGGCFVGINRSELEGRAAGPTAAPAGGGGAVGCSGVQRRGALPPTGLGVRSRGRRAARPGGHCRDHGPADGAARPGAADHRLPRVHAHEAPVGAGGV</sequence>
<reference evidence="3" key="1">
    <citation type="submission" date="2017-11" db="EMBL/GenBank/DDBJ databases">
        <title>Three new genomes from thermophilic consortium.</title>
        <authorList>
            <person name="Quaggio R."/>
            <person name="Amgarten D."/>
            <person name="Setubal J.C."/>
        </authorList>
    </citation>
    <scope>NUCLEOTIDE SEQUENCE</scope>
    <source>
        <strain evidence="3">ZCTH01-B2</strain>
    </source>
</reference>
<comment type="caution">
    <text evidence="3">The sequence shown here is derived from an EMBL/GenBank/DDBJ whole genome shotgun (WGS) entry which is preliminary data.</text>
</comment>
<organism evidence="3 4">
    <name type="scientific">Symbiobacterium thermophilum</name>
    <dbReference type="NCBI Taxonomy" id="2734"/>
    <lineage>
        <taxon>Bacteria</taxon>
        <taxon>Bacillati</taxon>
        <taxon>Bacillota</taxon>
        <taxon>Clostridia</taxon>
        <taxon>Eubacteriales</taxon>
        <taxon>Symbiobacteriaceae</taxon>
        <taxon>Symbiobacterium</taxon>
    </lineage>
</organism>
<dbReference type="EMBL" id="PIUK01000173">
    <property type="protein sequence ID" value="MBY6277397.1"/>
    <property type="molecule type" value="Genomic_DNA"/>
</dbReference>
<evidence type="ECO:0000313" key="4">
    <source>
        <dbReference type="Proteomes" id="UP000732377"/>
    </source>
</evidence>
<dbReference type="AlphaFoldDB" id="A0A953I2W8"/>
<evidence type="ECO:0000256" key="1">
    <source>
        <dbReference type="ARBA" id="ARBA00044755"/>
    </source>
</evidence>
<comment type="similarity">
    <text evidence="1">Belongs to the bactofilin family.</text>
</comment>
<gene>
    <name evidence="3" type="ORF">CWE10_14515</name>
</gene>
<proteinExistence type="inferred from homology"/>